<feature type="non-terminal residue" evidence="1">
    <location>
        <position position="74"/>
    </location>
</feature>
<name>X1FRV9_9ZZZZ</name>
<dbReference type="AlphaFoldDB" id="X1FRV9"/>
<sequence length="74" mass="8270">LSNSVNQVRASYLQMVEKFSGRQLAEYGFLPNNLVSFMMQMLSPTIEETLLNLDSGIGSILSGVLSYLEDYFQA</sequence>
<dbReference type="EMBL" id="BART01041134">
    <property type="protein sequence ID" value="GAH23458.1"/>
    <property type="molecule type" value="Genomic_DNA"/>
</dbReference>
<accession>X1FRV9</accession>
<protein>
    <submittedName>
        <fullName evidence="1">Uncharacterized protein</fullName>
    </submittedName>
</protein>
<proteinExistence type="predicted"/>
<organism evidence="1">
    <name type="scientific">marine sediment metagenome</name>
    <dbReference type="NCBI Taxonomy" id="412755"/>
    <lineage>
        <taxon>unclassified sequences</taxon>
        <taxon>metagenomes</taxon>
        <taxon>ecological metagenomes</taxon>
    </lineage>
</organism>
<reference evidence="1" key="1">
    <citation type="journal article" date="2014" name="Front. Microbiol.">
        <title>High frequency of phylogenetically diverse reductive dehalogenase-homologous genes in deep subseafloor sedimentary metagenomes.</title>
        <authorList>
            <person name="Kawai M."/>
            <person name="Futagami T."/>
            <person name="Toyoda A."/>
            <person name="Takaki Y."/>
            <person name="Nishi S."/>
            <person name="Hori S."/>
            <person name="Arai W."/>
            <person name="Tsubouchi T."/>
            <person name="Morono Y."/>
            <person name="Uchiyama I."/>
            <person name="Ito T."/>
            <person name="Fujiyama A."/>
            <person name="Inagaki F."/>
            <person name="Takami H."/>
        </authorList>
    </citation>
    <scope>NUCLEOTIDE SEQUENCE</scope>
    <source>
        <strain evidence="1">Expedition CK06-06</strain>
    </source>
</reference>
<feature type="non-terminal residue" evidence="1">
    <location>
        <position position="1"/>
    </location>
</feature>
<comment type="caution">
    <text evidence="1">The sequence shown here is derived from an EMBL/GenBank/DDBJ whole genome shotgun (WGS) entry which is preliminary data.</text>
</comment>
<gene>
    <name evidence="1" type="ORF">S01H4_66426</name>
</gene>
<evidence type="ECO:0000313" key="1">
    <source>
        <dbReference type="EMBL" id="GAH23458.1"/>
    </source>
</evidence>